<dbReference type="EMBL" id="CP006841">
    <property type="protein sequence ID" value="ALA66917.1"/>
    <property type="molecule type" value="Genomic_DNA"/>
</dbReference>
<organism evidence="1 2">
    <name type="scientific">Corynebacterium lactis RW2-5</name>
    <dbReference type="NCBI Taxonomy" id="1408189"/>
    <lineage>
        <taxon>Bacteria</taxon>
        <taxon>Bacillati</taxon>
        <taxon>Actinomycetota</taxon>
        <taxon>Actinomycetes</taxon>
        <taxon>Mycobacteriales</taxon>
        <taxon>Corynebacteriaceae</taxon>
        <taxon>Corynebacterium</taxon>
    </lineage>
</organism>
<evidence type="ECO:0008006" key="3">
    <source>
        <dbReference type="Google" id="ProtNLM"/>
    </source>
</evidence>
<dbReference type="STRING" id="1408189.CLAC_03340"/>
<evidence type="ECO:0000313" key="2">
    <source>
        <dbReference type="Proteomes" id="UP000058446"/>
    </source>
</evidence>
<reference evidence="1 2" key="1">
    <citation type="submission" date="2013-10" db="EMBL/GenBank/DDBJ databases">
        <title>Complete genome sequence of Corynebacterium lactis DSM 45799(T), isolated from raw cow milk.</title>
        <authorList>
            <person name="Ruckert C."/>
            <person name="Albersmeier A."/>
            <person name="Lipski A."/>
            <person name="Kalinowski J."/>
        </authorList>
    </citation>
    <scope>NUCLEOTIDE SEQUENCE [LARGE SCALE GENOMIC DNA]</scope>
    <source>
        <strain evidence="1 2">RW2-5</strain>
    </source>
</reference>
<dbReference type="RefSeq" id="WP_053411675.1">
    <property type="nucleotide sequence ID" value="NZ_CP006841.1"/>
</dbReference>
<dbReference type="PATRIC" id="fig|1408189.4.peg.667"/>
<sequence>MRRNRASAKKAGATFERIVADYLAATVDDRIDRRVKTGANDCGDIAGVRTPWNDRVVIECKNTTRMNLGSWINEAETERVNDGAYIGVVVHKRHGKGDPAQQLVSMTLETFAKLLDGKTGEDAL</sequence>
<dbReference type="KEGG" id="clw:CLAC_03340"/>
<dbReference type="Proteomes" id="UP000058446">
    <property type="component" value="Chromosome"/>
</dbReference>
<evidence type="ECO:0000313" key="1">
    <source>
        <dbReference type="EMBL" id="ALA66917.1"/>
    </source>
</evidence>
<dbReference type="AlphaFoldDB" id="A0A0K2GYQ0"/>
<keyword evidence="2" id="KW-1185">Reference proteome</keyword>
<accession>A0A0K2GYQ0</accession>
<proteinExistence type="predicted"/>
<dbReference type="OrthoDB" id="3630198at2"/>
<name>A0A0K2GYQ0_9CORY</name>
<gene>
    <name evidence="1" type="ORF">CLAC_03340</name>
</gene>
<protein>
    <recommendedName>
        <fullName evidence="3">Holliday junction resolvase</fullName>
    </recommendedName>
</protein>